<dbReference type="AlphaFoldDB" id="A0A1L9UJ66"/>
<evidence type="ECO:0000313" key="1">
    <source>
        <dbReference type="EMBL" id="OJJ71599.1"/>
    </source>
</evidence>
<proteinExistence type="predicted"/>
<sequence length="106" mass="11740">MANSPVMVYTPYAARPTSTASIIRWRRHGHLHKLPQASSTSLPALSNAQSLVYNPWHNGTTSKVVYAFTTLCQCRESRVKFQPLLHIFIDAVGPSNAFEPPASSMK</sequence>
<dbReference type="GeneID" id="93580154"/>
<dbReference type="RefSeq" id="XP_067478847.1">
    <property type="nucleotide sequence ID" value="XM_067627666.1"/>
</dbReference>
<protein>
    <submittedName>
        <fullName evidence="1">Uncharacterized protein</fullName>
    </submittedName>
</protein>
<evidence type="ECO:0000313" key="2">
    <source>
        <dbReference type="Proteomes" id="UP000184499"/>
    </source>
</evidence>
<dbReference type="Proteomes" id="UP000184499">
    <property type="component" value="Unassembled WGS sequence"/>
</dbReference>
<accession>A0A1L9UJ66</accession>
<reference evidence="2" key="1">
    <citation type="journal article" date="2017" name="Genome Biol.">
        <title>Comparative genomics reveals high biological diversity and specific adaptations in the industrially and medically important fungal genus Aspergillus.</title>
        <authorList>
            <person name="de Vries R.P."/>
            <person name="Riley R."/>
            <person name="Wiebenga A."/>
            <person name="Aguilar-Osorio G."/>
            <person name="Amillis S."/>
            <person name="Uchima C.A."/>
            <person name="Anderluh G."/>
            <person name="Asadollahi M."/>
            <person name="Askin M."/>
            <person name="Barry K."/>
            <person name="Battaglia E."/>
            <person name="Bayram O."/>
            <person name="Benocci T."/>
            <person name="Braus-Stromeyer S.A."/>
            <person name="Caldana C."/>
            <person name="Canovas D."/>
            <person name="Cerqueira G.C."/>
            <person name="Chen F."/>
            <person name="Chen W."/>
            <person name="Choi C."/>
            <person name="Clum A."/>
            <person name="Dos Santos R.A."/>
            <person name="Damasio A.R."/>
            <person name="Diallinas G."/>
            <person name="Emri T."/>
            <person name="Fekete E."/>
            <person name="Flipphi M."/>
            <person name="Freyberg S."/>
            <person name="Gallo A."/>
            <person name="Gournas C."/>
            <person name="Habgood R."/>
            <person name="Hainaut M."/>
            <person name="Harispe M.L."/>
            <person name="Henrissat B."/>
            <person name="Hilden K.S."/>
            <person name="Hope R."/>
            <person name="Hossain A."/>
            <person name="Karabika E."/>
            <person name="Karaffa L."/>
            <person name="Karanyi Z."/>
            <person name="Krasevec N."/>
            <person name="Kuo A."/>
            <person name="Kusch H."/>
            <person name="LaButti K."/>
            <person name="Lagendijk E.L."/>
            <person name="Lapidus A."/>
            <person name="Levasseur A."/>
            <person name="Lindquist E."/>
            <person name="Lipzen A."/>
            <person name="Logrieco A.F."/>
            <person name="MacCabe A."/>
            <person name="Maekelae M.R."/>
            <person name="Malavazi I."/>
            <person name="Melin P."/>
            <person name="Meyer V."/>
            <person name="Mielnichuk N."/>
            <person name="Miskei M."/>
            <person name="Molnar A.P."/>
            <person name="Mule G."/>
            <person name="Ngan C.Y."/>
            <person name="Orejas M."/>
            <person name="Orosz E."/>
            <person name="Ouedraogo J.P."/>
            <person name="Overkamp K.M."/>
            <person name="Park H.-S."/>
            <person name="Perrone G."/>
            <person name="Piumi F."/>
            <person name="Punt P.J."/>
            <person name="Ram A.F."/>
            <person name="Ramon A."/>
            <person name="Rauscher S."/>
            <person name="Record E."/>
            <person name="Riano-Pachon D.M."/>
            <person name="Robert V."/>
            <person name="Roehrig J."/>
            <person name="Ruller R."/>
            <person name="Salamov A."/>
            <person name="Salih N.S."/>
            <person name="Samson R.A."/>
            <person name="Sandor E."/>
            <person name="Sanguinetti M."/>
            <person name="Schuetze T."/>
            <person name="Sepcic K."/>
            <person name="Shelest E."/>
            <person name="Sherlock G."/>
            <person name="Sophianopoulou V."/>
            <person name="Squina F.M."/>
            <person name="Sun H."/>
            <person name="Susca A."/>
            <person name="Todd R.B."/>
            <person name="Tsang A."/>
            <person name="Unkles S.E."/>
            <person name="van de Wiele N."/>
            <person name="van Rossen-Uffink D."/>
            <person name="Oliveira J.V."/>
            <person name="Vesth T.C."/>
            <person name="Visser J."/>
            <person name="Yu J.-H."/>
            <person name="Zhou M."/>
            <person name="Andersen M.R."/>
            <person name="Archer D.B."/>
            <person name="Baker S.E."/>
            <person name="Benoit I."/>
            <person name="Brakhage A.A."/>
            <person name="Braus G.H."/>
            <person name="Fischer R."/>
            <person name="Frisvad J.C."/>
            <person name="Goldman G.H."/>
            <person name="Houbraken J."/>
            <person name="Oakley B."/>
            <person name="Pocsi I."/>
            <person name="Scazzocchio C."/>
            <person name="Seiboth B."/>
            <person name="vanKuyk P.A."/>
            <person name="Wortman J."/>
            <person name="Dyer P.S."/>
            <person name="Grigoriev I.V."/>
        </authorList>
    </citation>
    <scope>NUCLEOTIDE SEQUENCE [LARGE SCALE GENOMIC DNA]</scope>
    <source>
        <strain evidence="2">CBS 101740 / IMI 381727 / IBT 21946</strain>
    </source>
</reference>
<dbReference type="VEuPathDB" id="FungiDB:ASPBRDRAFT_569936"/>
<organism evidence="1 2">
    <name type="scientific">Aspergillus brasiliensis (strain CBS 101740 / IMI 381727 / IBT 21946)</name>
    <dbReference type="NCBI Taxonomy" id="767769"/>
    <lineage>
        <taxon>Eukaryota</taxon>
        <taxon>Fungi</taxon>
        <taxon>Dikarya</taxon>
        <taxon>Ascomycota</taxon>
        <taxon>Pezizomycotina</taxon>
        <taxon>Eurotiomycetes</taxon>
        <taxon>Eurotiomycetidae</taxon>
        <taxon>Eurotiales</taxon>
        <taxon>Aspergillaceae</taxon>
        <taxon>Aspergillus</taxon>
        <taxon>Aspergillus subgen. Circumdati</taxon>
    </lineage>
</organism>
<keyword evidence="2" id="KW-1185">Reference proteome</keyword>
<dbReference type="EMBL" id="KV878684">
    <property type="protein sequence ID" value="OJJ71599.1"/>
    <property type="molecule type" value="Genomic_DNA"/>
</dbReference>
<name>A0A1L9UJ66_ASPBC</name>
<gene>
    <name evidence="1" type="ORF">ASPBRDRAFT_569936</name>
</gene>